<geneLocation type="plasmid" evidence="1 2">
    <name>pRgalR602b</name>
</geneLocation>
<evidence type="ECO:0000313" key="2">
    <source>
        <dbReference type="Proteomes" id="UP000031368"/>
    </source>
</evidence>
<name>A0A0B4X990_9HYPH</name>
<dbReference type="GO" id="GO:0046872">
    <property type="term" value="F:metal ion binding"/>
    <property type="evidence" value="ECO:0007669"/>
    <property type="project" value="InterPro"/>
</dbReference>
<proteinExistence type="predicted"/>
<sequence>MKSGCSSMVTKLPFSVPEQPPCRTQEIFSHLTDSIDRRERKRPLGLLSNFVSDQLPHCIAEIKASERPDEAVKALGRSINAMIAETDYKAQLLNLPQPEFGVAKTDIQYLVNCAYQMSAFAGLHPVDAELTVGGALRQLARVSCQRQPSIDVLSYEDMILTNPLQSDPRVYCLGSAGVEERDFCLGHLLIESELQSAMDALLEMRDAVGADARQCLAVCVERLEAAVCVLARFNERMSPDLFGQFRVFYGKNPYKDRLGPSGRFSARIVAVSVLLIGEELFHQKPQFYMDIYRLSEYYPQGCIQEVFRWLSPDKGSAGLQPSWLEGKADFPKFATISPVMERHGSEIRKLRASCVCALDRFTRMHRGTALKYTVEPGRPVVGVEASESVEAVLSQRLLTAAHQR</sequence>
<keyword evidence="2" id="KW-1185">Reference proteome</keyword>
<dbReference type="HOGENOM" id="CLU_682708_0_0_5"/>
<dbReference type="EMBL" id="CP006879">
    <property type="protein sequence ID" value="AJD43706.1"/>
    <property type="molecule type" value="Genomic_DNA"/>
</dbReference>
<dbReference type="KEGG" id="rga:RGR602_PB00168"/>
<keyword evidence="1" id="KW-0614">Plasmid</keyword>
<reference evidence="1 2" key="1">
    <citation type="submission" date="2013-11" db="EMBL/GenBank/DDBJ databases">
        <title>Complete genome sequence of Rhizobium gallicum bv. gallicum R602.</title>
        <authorList>
            <person name="Bustos P."/>
            <person name="Santamaria R.I."/>
            <person name="Lozano L."/>
            <person name="Acosta J.L."/>
            <person name="Ormeno-Orrillo E."/>
            <person name="Rogel M.A."/>
            <person name="Romero D."/>
            <person name="Cevallos M.A."/>
            <person name="Martinez-Romero E."/>
            <person name="Gonzalez V."/>
        </authorList>
    </citation>
    <scope>NUCLEOTIDE SEQUENCE [LARGE SCALE GENOMIC DNA]</scope>
    <source>
        <strain evidence="1 2">R602</strain>
        <plasmid evidence="1 2">pRgalR602b</plasmid>
    </source>
</reference>
<protein>
    <submittedName>
        <fullName evidence="1">Uncharacterized protein</fullName>
    </submittedName>
</protein>
<evidence type="ECO:0000313" key="1">
    <source>
        <dbReference type="EMBL" id="AJD43706.1"/>
    </source>
</evidence>
<dbReference type="GO" id="GO:0020037">
    <property type="term" value="F:heme binding"/>
    <property type="evidence" value="ECO:0007669"/>
    <property type="project" value="InterPro"/>
</dbReference>
<dbReference type="SUPFAM" id="SSF140959">
    <property type="entry name" value="Indolic compounds 2,3-dioxygenase-like"/>
    <property type="match status" value="1"/>
</dbReference>
<organism evidence="1 2">
    <name type="scientific">Rhizobium gallicum bv. gallicum R602sp</name>
    <dbReference type="NCBI Taxonomy" id="1041138"/>
    <lineage>
        <taxon>Bacteria</taxon>
        <taxon>Pseudomonadati</taxon>
        <taxon>Pseudomonadota</taxon>
        <taxon>Alphaproteobacteria</taxon>
        <taxon>Hyphomicrobiales</taxon>
        <taxon>Rhizobiaceae</taxon>
        <taxon>Rhizobium/Agrobacterium group</taxon>
        <taxon>Rhizobium</taxon>
    </lineage>
</organism>
<dbReference type="InterPro" id="IPR037217">
    <property type="entry name" value="Trp/Indoleamine_2_3_dOase-like"/>
</dbReference>
<dbReference type="GO" id="GO:0019441">
    <property type="term" value="P:L-tryptophan catabolic process to kynurenine"/>
    <property type="evidence" value="ECO:0007669"/>
    <property type="project" value="InterPro"/>
</dbReference>
<dbReference type="AlphaFoldDB" id="A0A0B4X990"/>
<gene>
    <name evidence="1" type="ORF">RGR602_PB00168</name>
</gene>
<accession>A0A0B4X990</accession>
<dbReference type="Proteomes" id="UP000031368">
    <property type="component" value="Plasmid pRgalR602b"/>
</dbReference>